<accession>A0ABS6K191</accession>
<dbReference type="InterPro" id="IPR017900">
    <property type="entry name" value="4Fe4S_Fe_S_CS"/>
</dbReference>
<keyword evidence="3" id="KW-0411">Iron-sulfur</keyword>
<reference evidence="5 6" key="1">
    <citation type="submission" date="2021-06" db="EMBL/GenBank/DDBJ databases">
        <title>Description of novel taxa of the family Lachnospiraceae.</title>
        <authorList>
            <person name="Chaplin A.V."/>
            <person name="Sokolova S.R."/>
            <person name="Pikina A.P."/>
            <person name="Korzhanova M."/>
            <person name="Belova V."/>
            <person name="Korostin D."/>
            <person name="Efimov B.A."/>
        </authorList>
    </citation>
    <scope>NUCLEOTIDE SEQUENCE [LARGE SCALE GENOMIC DNA]</scope>
    <source>
        <strain evidence="5 6">ASD4241</strain>
    </source>
</reference>
<evidence type="ECO:0000313" key="5">
    <source>
        <dbReference type="EMBL" id="MBU9724610.1"/>
    </source>
</evidence>
<dbReference type="EMBL" id="JAHQCX010000001">
    <property type="protein sequence ID" value="MBU9724610.1"/>
    <property type="molecule type" value="Genomic_DNA"/>
</dbReference>
<evidence type="ECO:0000256" key="2">
    <source>
        <dbReference type="ARBA" id="ARBA00023004"/>
    </source>
</evidence>
<gene>
    <name evidence="5" type="ORF">KTH90_01140</name>
</gene>
<evidence type="ECO:0000256" key="1">
    <source>
        <dbReference type="ARBA" id="ARBA00022723"/>
    </source>
</evidence>
<dbReference type="PANTHER" id="PTHR31332">
    <property type="entry name" value="7-HYDROXYMETHYL CHLOROPHYLL A REDUCTASE, CHLOROPLASTIC"/>
    <property type="match status" value="1"/>
</dbReference>
<keyword evidence="6" id="KW-1185">Reference proteome</keyword>
<dbReference type="RefSeq" id="WP_158351673.1">
    <property type="nucleotide sequence ID" value="NZ_JAHQCX010000001.1"/>
</dbReference>
<dbReference type="InterPro" id="IPR045220">
    <property type="entry name" value="FRHB/FDHB/HCAR-like"/>
</dbReference>
<dbReference type="Pfam" id="PF04422">
    <property type="entry name" value="FrhB_FdhB_N"/>
    <property type="match status" value="1"/>
</dbReference>
<sequence>MDTVQKVPEELCISCGMCQGVCPLSCIDMIRNKQGQYIPQINRDICVNCGKCFSICPGKGINLQEIYKTIYEKEMVDVFHGNYHAVINCAAKDKEVLKKATSGGVVTTLVEKLLQDEKYQIAFLVDTYNYEQQISVKAYQKGDVFTNTFKSRYIPVSQAAMVRFCIENPNEKVIIVGTGCIVESFCKLVIENKLNRKNYFIIGLFCNSVLNYNSWEYFARMLKEPLKELRYREKSDSRHYFYGTICLEGNKGRRKVINPGKKMLVKPYLTMEKCIYCFDRLNVLADISVGDNNTKSGDGSSCSVIIRTEIGRQIMKHYEALFDCLDTVLERVSKSQQIKLVKQQYRFAKVYSLNKKMDILCGMNDCGNEKVSTSDLNELDKRLRRHKFGSDIKNLTKLFYWMQIKWILVEVINYRRKLTKWFKNKIR</sequence>
<dbReference type="InterPro" id="IPR007525">
    <property type="entry name" value="FrhB_FdhB_C"/>
</dbReference>
<dbReference type="PANTHER" id="PTHR31332:SF0">
    <property type="entry name" value="7-HYDROXYMETHYL CHLOROPHYLL A REDUCTASE, CHLOROPLASTIC"/>
    <property type="match status" value="1"/>
</dbReference>
<evidence type="ECO:0000313" key="6">
    <source>
        <dbReference type="Proteomes" id="UP001314681"/>
    </source>
</evidence>
<dbReference type="Pfam" id="PF12838">
    <property type="entry name" value="Fer4_7"/>
    <property type="match status" value="1"/>
</dbReference>
<dbReference type="SUPFAM" id="SSF54862">
    <property type="entry name" value="4Fe-4S ferredoxins"/>
    <property type="match status" value="1"/>
</dbReference>
<dbReference type="InterPro" id="IPR017896">
    <property type="entry name" value="4Fe4S_Fe-S-bd"/>
</dbReference>
<feature type="domain" description="4Fe-4S ferredoxin-type" evidence="4">
    <location>
        <begin position="3"/>
        <end position="32"/>
    </location>
</feature>
<name>A0ABS6K191_9FIRM</name>
<proteinExistence type="predicted"/>
<dbReference type="Proteomes" id="UP001314681">
    <property type="component" value="Unassembled WGS sequence"/>
</dbReference>
<dbReference type="Pfam" id="PF04432">
    <property type="entry name" value="FrhB_FdhB_C"/>
    <property type="match status" value="1"/>
</dbReference>
<protein>
    <submittedName>
        <fullName evidence="5">Coenzyme F420 hydrogenase/dehydrogenase, beta subunit C-terminal domain</fullName>
    </submittedName>
</protein>
<dbReference type="Gene3D" id="3.30.70.20">
    <property type="match status" value="1"/>
</dbReference>
<dbReference type="PROSITE" id="PS51379">
    <property type="entry name" value="4FE4S_FER_2"/>
    <property type="match status" value="2"/>
</dbReference>
<keyword evidence="2" id="KW-0408">Iron</keyword>
<dbReference type="PROSITE" id="PS00198">
    <property type="entry name" value="4FE4S_FER_1"/>
    <property type="match status" value="1"/>
</dbReference>
<organism evidence="5 6">
    <name type="scientific">Diplocloster modestus</name>
    <dbReference type="NCBI Taxonomy" id="2850322"/>
    <lineage>
        <taxon>Bacteria</taxon>
        <taxon>Bacillati</taxon>
        <taxon>Bacillota</taxon>
        <taxon>Clostridia</taxon>
        <taxon>Lachnospirales</taxon>
        <taxon>Lachnospiraceae</taxon>
        <taxon>Diplocloster</taxon>
    </lineage>
</organism>
<evidence type="ECO:0000259" key="4">
    <source>
        <dbReference type="PROSITE" id="PS51379"/>
    </source>
</evidence>
<keyword evidence="1" id="KW-0479">Metal-binding</keyword>
<dbReference type="InterPro" id="IPR007516">
    <property type="entry name" value="Co_F420_Hydgase/DH_bsu_N"/>
</dbReference>
<feature type="domain" description="4Fe-4S ferredoxin-type" evidence="4">
    <location>
        <begin position="37"/>
        <end position="66"/>
    </location>
</feature>
<evidence type="ECO:0000256" key="3">
    <source>
        <dbReference type="ARBA" id="ARBA00023014"/>
    </source>
</evidence>
<comment type="caution">
    <text evidence="5">The sequence shown here is derived from an EMBL/GenBank/DDBJ whole genome shotgun (WGS) entry which is preliminary data.</text>
</comment>